<dbReference type="EMBL" id="JAWWNJ010000135">
    <property type="protein sequence ID" value="KAK6984697.1"/>
    <property type="molecule type" value="Genomic_DNA"/>
</dbReference>
<comment type="caution">
    <text evidence="1">The sequence shown here is derived from an EMBL/GenBank/DDBJ whole genome shotgun (WGS) entry which is preliminary data.</text>
</comment>
<evidence type="ECO:0000313" key="2">
    <source>
        <dbReference type="Proteomes" id="UP001362999"/>
    </source>
</evidence>
<protein>
    <submittedName>
        <fullName evidence="1">Uncharacterized protein</fullName>
    </submittedName>
</protein>
<reference evidence="1 2" key="1">
    <citation type="journal article" date="2024" name="J Genomics">
        <title>Draft genome sequencing and assembly of Favolaschia claudopus CIRM-BRFM 2984 isolated from oak limbs.</title>
        <authorList>
            <person name="Navarro D."/>
            <person name="Drula E."/>
            <person name="Chaduli D."/>
            <person name="Cazenave R."/>
            <person name="Ahrendt S."/>
            <person name="Wang J."/>
            <person name="Lipzen A."/>
            <person name="Daum C."/>
            <person name="Barry K."/>
            <person name="Grigoriev I.V."/>
            <person name="Favel A."/>
            <person name="Rosso M.N."/>
            <person name="Martin F."/>
        </authorList>
    </citation>
    <scope>NUCLEOTIDE SEQUENCE [LARGE SCALE GENOMIC DNA]</scope>
    <source>
        <strain evidence="1 2">CIRM-BRFM 2984</strain>
    </source>
</reference>
<organism evidence="1 2">
    <name type="scientific">Favolaschia claudopus</name>
    <dbReference type="NCBI Taxonomy" id="2862362"/>
    <lineage>
        <taxon>Eukaryota</taxon>
        <taxon>Fungi</taxon>
        <taxon>Dikarya</taxon>
        <taxon>Basidiomycota</taxon>
        <taxon>Agaricomycotina</taxon>
        <taxon>Agaricomycetes</taxon>
        <taxon>Agaricomycetidae</taxon>
        <taxon>Agaricales</taxon>
        <taxon>Marasmiineae</taxon>
        <taxon>Mycenaceae</taxon>
        <taxon>Favolaschia</taxon>
    </lineage>
</organism>
<name>A0AAV9ZKH6_9AGAR</name>
<keyword evidence="2" id="KW-1185">Reference proteome</keyword>
<dbReference type="Proteomes" id="UP001362999">
    <property type="component" value="Unassembled WGS sequence"/>
</dbReference>
<gene>
    <name evidence="1" type="ORF">R3P38DRAFT_3231371</name>
</gene>
<dbReference type="AlphaFoldDB" id="A0AAV9ZKH6"/>
<evidence type="ECO:0000313" key="1">
    <source>
        <dbReference type="EMBL" id="KAK6984697.1"/>
    </source>
</evidence>
<sequence>MSNSRRTETAKLLVLNLCYGFCKEVKELHLTSGEAQCQVELLHEIDILYQESLGGILSMVKMTDVEKDVTGQSGDNHLFNGHALELEPKWVRCRLVEKILDFYEAALILKRSETEICDLLTDPLPPIPFGPLVWEVFRARRPRMRWHSLARLYTSQDAQAKEFWKNIAQYNTALSFTSLDVNDNRSINTGGYPILHA</sequence>
<proteinExistence type="predicted"/>
<accession>A0AAV9ZKH6</accession>